<evidence type="ECO:0000313" key="4">
    <source>
        <dbReference type="EMBL" id="SJL10801.1"/>
    </source>
</evidence>
<evidence type="ECO:0000259" key="3">
    <source>
        <dbReference type="Pfam" id="PF12937"/>
    </source>
</evidence>
<evidence type="ECO:0000256" key="1">
    <source>
        <dbReference type="SAM" id="MobiDB-lite"/>
    </source>
</evidence>
<feature type="transmembrane region" description="Helical" evidence="2">
    <location>
        <begin position="577"/>
        <end position="599"/>
    </location>
</feature>
<feature type="region of interest" description="Disordered" evidence="1">
    <location>
        <begin position="620"/>
        <end position="647"/>
    </location>
</feature>
<evidence type="ECO:0000256" key="2">
    <source>
        <dbReference type="SAM" id="Phobius"/>
    </source>
</evidence>
<keyword evidence="5" id="KW-1185">Reference proteome</keyword>
<sequence length="659" mass="72784">MALRSRFLPLEIIHLILEQLGTQNDLTALSSCSLVCRSWVEVSRSQLFYSLVLDIGPPATRGGIALSSKRVEFLRSNPHLSRRLRHLSIVTSISSPPSSQASLICDILPLLPRLNHLSFDLNSDLWVYPPASKAIVAMLRRGTIDALDLTNIHFLQYDDVFSLLYATKLKSLKLESISFAVDHIFRNSESAPSTMMRCCGDLAKTVTLHNLDISVDEITSVSLLNTFLRVNSPLDVSGLRSLSVLSPYRHKGKGGTRRLVDSVLPKLLDVNRPTLQEVEIEGALNDTLFKSIDARSIRILHLHSGKDLPGWLSWLIDSFSDAGVSRSSSLTELMIRVSDTYPGSAKDIPKYCSPMFHAFDRLLCERFPVLPPFQTMLWACRVHVLFLAFLAVQAKLVNVTLDDQDEALTYTPSAAWADDGSWHDSTFQPGDKEPHKVSMSFTGTAIYVDCVLAKSTSNPPLNGHSDMRFFIDGALVGRFARDISNDSTSTYEYGTTVYANTSIPTGLHTFRLQNGHTNSTTQSLVLLDAITYSYDDEQPDSSVTVYSTATESLVISETGTPDGEDAVPSESSNIASVVAPAITVPLVLVISIFALALYLRRRRRRRHSFIGEYGPSTWGQPTYASTTPYPPTPLVSSSTDFDHPSRASTLVFETSARSR</sequence>
<dbReference type="Proteomes" id="UP000219338">
    <property type="component" value="Unassembled WGS sequence"/>
</dbReference>
<name>A0A284RPX1_ARMOS</name>
<dbReference type="EMBL" id="FUEG01000013">
    <property type="protein sequence ID" value="SJL10801.1"/>
    <property type="molecule type" value="Genomic_DNA"/>
</dbReference>
<organism evidence="4 5">
    <name type="scientific">Armillaria ostoyae</name>
    <name type="common">Armillaria root rot fungus</name>
    <dbReference type="NCBI Taxonomy" id="47428"/>
    <lineage>
        <taxon>Eukaryota</taxon>
        <taxon>Fungi</taxon>
        <taxon>Dikarya</taxon>
        <taxon>Basidiomycota</taxon>
        <taxon>Agaricomycotina</taxon>
        <taxon>Agaricomycetes</taxon>
        <taxon>Agaricomycetidae</taxon>
        <taxon>Agaricales</taxon>
        <taxon>Marasmiineae</taxon>
        <taxon>Physalacriaceae</taxon>
        <taxon>Armillaria</taxon>
    </lineage>
</organism>
<gene>
    <name evidence="4" type="ORF">ARMOST_14195</name>
</gene>
<reference evidence="5" key="1">
    <citation type="journal article" date="2017" name="Nat. Ecol. Evol.">
        <title>Genome expansion and lineage-specific genetic innovations in the forest pathogenic fungi Armillaria.</title>
        <authorList>
            <person name="Sipos G."/>
            <person name="Prasanna A.N."/>
            <person name="Walter M.C."/>
            <person name="O'Connor E."/>
            <person name="Balint B."/>
            <person name="Krizsan K."/>
            <person name="Kiss B."/>
            <person name="Hess J."/>
            <person name="Varga T."/>
            <person name="Slot J."/>
            <person name="Riley R."/>
            <person name="Boka B."/>
            <person name="Rigling D."/>
            <person name="Barry K."/>
            <person name="Lee J."/>
            <person name="Mihaltcheva S."/>
            <person name="LaButti K."/>
            <person name="Lipzen A."/>
            <person name="Waldron R."/>
            <person name="Moloney N.M."/>
            <person name="Sperisen C."/>
            <person name="Kredics L."/>
            <person name="Vagvoelgyi C."/>
            <person name="Patrignani A."/>
            <person name="Fitzpatrick D."/>
            <person name="Nagy I."/>
            <person name="Doyle S."/>
            <person name="Anderson J.B."/>
            <person name="Grigoriev I.V."/>
            <person name="Gueldener U."/>
            <person name="Muensterkoetter M."/>
            <person name="Nagy L.G."/>
        </authorList>
    </citation>
    <scope>NUCLEOTIDE SEQUENCE [LARGE SCALE GENOMIC DNA]</scope>
    <source>
        <strain evidence="5">C18/9</strain>
    </source>
</reference>
<accession>A0A284RPX1</accession>
<keyword evidence="2" id="KW-1133">Transmembrane helix</keyword>
<protein>
    <recommendedName>
        <fullName evidence="3">F-box domain-containing protein</fullName>
    </recommendedName>
</protein>
<keyword evidence="2" id="KW-0472">Membrane</keyword>
<proteinExistence type="predicted"/>
<feature type="domain" description="F-box" evidence="3">
    <location>
        <begin position="8"/>
        <end position="51"/>
    </location>
</feature>
<evidence type="ECO:0000313" key="5">
    <source>
        <dbReference type="Proteomes" id="UP000219338"/>
    </source>
</evidence>
<dbReference type="STRING" id="47428.A0A284RPX1"/>
<dbReference type="AlphaFoldDB" id="A0A284RPX1"/>
<keyword evidence="2" id="KW-0812">Transmembrane</keyword>
<dbReference type="OrthoDB" id="3245657at2759"/>
<dbReference type="InterPro" id="IPR036047">
    <property type="entry name" value="F-box-like_dom_sf"/>
</dbReference>
<dbReference type="SUPFAM" id="SSF81383">
    <property type="entry name" value="F-box domain"/>
    <property type="match status" value="1"/>
</dbReference>
<dbReference type="Gene3D" id="2.60.120.260">
    <property type="entry name" value="Galactose-binding domain-like"/>
    <property type="match status" value="1"/>
</dbReference>
<dbReference type="InterPro" id="IPR001810">
    <property type="entry name" value="F-box_dom"/>
</dbReference>
<dbReference type="Pfam" id="PF12937">
    <property type="entry name" value="F-box-like"/>
    <property type="match status" value="1"/>
</dbReference>